<feature type="transmembrane region" description="Helical" evidence="1">
    <location>
        <begin position="209"/>
        <end position="226"/>
    </location>
</feature>
<dbReference type="Proteomes" id="UP000730161">
    <property type="component" value="Unassembled WGS sequence"/>
</dbReference>
<comment type="caution">
    <text evidence="2">The sequence shown here is derived from an EMBL/GenBank/DDBJ whole genome shotgun (WGS) entry which is preliminary data.</text>
</comment>
<feature type="transmembrane region" description="Helical" evidence="1">
    <location>
        <begin position="89"/>
        <end position="105"/>
    </location>
</feature>
<keyword evidence="1" id="KW-0472">Membrane</keyword>
<keyword evidence="1" id="KW-0812">Transmembrane</keyword>
<keyword evidence="1" id="KW-1133">Transmembrane helix</keyword>
<gene>
    <name evidence="2" type="ORF">RJ53_02110</name>
</gene>
<accession>A0A8J7W822</accession>
<feature type="transmembrane region" description="Helical" evidence="1">
    <location>
        <begin position="64"/>
        <end position="83"/>
    </location>
</feature>
<dbReference type="EMBL" id="JWHL01000002">
    <property type="protein sequence ID" value="MBR1368355.1"/>
    <property type="molecule type" value="Genomic_DNA"/>
</dbReference>
<proteinExistence type="predicted"/>
<evidence type="ECO:0000313" key="3">
    <source>
        <dbReference type="Proteomes" id="UP000730161"/>
    </source>
</evidence>
<evidence type="ECO:0000313" key="2">
    <source>
        <dbReference type="EMBL" id="MBR1368355.1"/>
    </source>
</evidence>
<sequence length="227" mass="25150">MQSRTIACPHPEETQSRFGDGRLRLLSVICLSLGAFISIGGALLAFVWWTVVAQKGRRLPDKRLLAALGVLILVPAVVTEILVGGGISYGIRMGVILLISFWAYAEFRGGDMLDIFVWFFGERFGFDLGLAAEMTLQSFHLAGSDLREIQRAFSIKGMQIDYKTIIPAALTLLLLHIRRADETANLLAIRGFQSGGTHKPKFSTFPKDVIMTIFAVLIAILSLIYFW</sequence>
<reference evidence="2" key="1">
    <citation type="submission" date="2014-12" db="EMBL/GenBank/DDBJ databases">
        <authorList>
            <person name="Huang H.-H."/>
            <person name="Chen S.-C."/>
            <person name="Lai M.-C."/>
        </authorList>
    </citation>
    <scope>NUCLEOTIDE SEQUENCE</scope>
    <source>
        <strain evidence="2">K1F9705b</strain>
    </source>
</reference>
<protein>
    <submittedName>
        <fullName evidence="2">Uncharacterized protein</fullName>
    </submittedName>
</protein>
<keyword evidence="3" id="KW-1185">Reference proteome</keyword>
<feature type="transmembrane region" description="Helical" evidence="1">
    <location>
        <begin position="25"/>
        <end position="52"/>
    </location>
</feature>
<evidence type="ECO:0000256" key="1">
    <source>
        <dbReference type="SAM" id="Phobius"/>
    </source>
</evidence>
<name>A0A8J7W822_9EURY</name>
<dbReference type="AlphaFoldDB" id="A0A8J7W822"/>
<organism evidence="2 3">
    <name type="scientific">Methanocalculus chunghsingensis</name>
    <dbReference type="NCBI Taxonomy" id="156457"/>
    <lineage>
        <taxon>Archaea</taxon>
        <taxon>Methanobacteriati</taxon>
        <taxon>Methanobacteriota</taxon>
        <taxon>Stenosarchaea group</taxon>
        <taxon>Methanomicrobia</taxon>
        <taxon>Methanomicrobiales</taxon>
        <taxon>Methanocalculaceae</taxon>
        <taxon>Methanocalculus</taxon>
    </lineage>
</organism>